<evidence type="ECO:0000313" key="2">
    <source>
        <dbReference type="Proteomes" id="UP000826656"/>
    </source>
</evidence>
<dbReference type="EMBL" id="JAIVGD010000003">
    <property type="protein sequence ID" value="KAH0776311.1"/>
    <property type="molecule type" value="Genomic_DNA"/>
</dbReference>
<reference evidence="1 2" key="1">
    <citation type="journal article" date="2021" name="bioRxiv">
        <title>Chromosome-scale and haplotype-resolved genome assembly of a tetraploid potato cultivar.</title>
        <authorList>
            <person name="Sun H."/>
            <person name="Jiao W.-B."/>
            <person name="Krause K."/>
            <person name="Campoy J.A."/>
            <person name="Goel M."/>
            <person name="Folz-Donahue K."/>
            <person name="Kukat C."/>
            <person name="Huettel B."/>
            <person name="Schneeberger K."/>
        </authorList>
    </citation>
    <scope>NUCLEOTIDE SEQUENCE [LARGE SCALE GENOMIC DNA]</scope>
    <source>
        <strain evidence="1">SolTubOtavaFocal</strain>
        <tissue evidence="1">Leaves</tissue>
    </source>
</reference>
<protein>
    <submittedName>
        <fullName evidence="1">Uncharacterized protein</fullName>
    </submittedName>
</protein>
<evidence type="ECO:0000313" key="1">
    <source>
        <dbReference type="EMBL" id="KAH0776311.1"/>
    </source>
</evidence>
<gene>
    <name evidence="1" type="ORF">KY290_007722</name>
</gene>
<sequence length="72" mass="7998">MSTITELCKWANVEEDSHIPPVLGAFESLASELKITKEIVTKLSQGPGESSTKLVSYVSQHEFDAYLSNQRK</sequence>
<organism evidence="1 2">
    <name type="scientific">Solanum tuberosum</name>
    <name type="common">Potato</name>
    <dbReference type="NCBI Taxonomy" id="4113"/>
    <lineage>
        <taxon>Eukaryota</taxon>
        <taxon>Viridiplantae</taxon>
        <taxon>Streptophyta</taxon>
        <taxon>Embryophyta</taxon>
        <taxon>Tracheophyta</taxon>
        <taxon>Spermatophyta</taxon>
        <taxon>Magnoliopsida</taxon>
        <taxon>eudicotyledons</taxon>
        <taxon>Gunneridae</taxon>
        <taxon>Pentapetalae</taxon>
        <taxon>asterids</taxon>
        <taxon>lamiids</taxon>
        <taxon>Solanales</taxon>
        <taxon>Solanaceae</taxon>
        <taxon>Solanoideae</taxon>
        <taxon>Solaneae</taxon>
        <taxon>Solanum</taxon>
    </lineage>
</organism>
<dbReference type="Proteomes" id="UP000826656">
    <property type="component" value="Unassembled WGS sequence"/>
</dbReference>
<comment type="caution">
    <text evidence="1">The sequence shown here is derived from an EMBL/GenBank/DDBJ whole genome shotgun (WGS) entry which is preliminary data.</text>
</comment>
<name>A0ABQ7W7P1_SOLTU</name>
<accession>A0ABQ7W7P1</accession>
<keyword evidence="2" id="KW-1185">Reference proteome</keyword>
<proteinExistence type="predicted"/>